<protein>
    <submittedName>
        <fullName evidence="4">TLDc domain-containing protein</fullName>
    </submittedName>
</protein>
<dbReference type="InterPro" id="IPR055103">
    <property type="entry name" value="PDXDC1-like_2nd"/>
</dbReference>
<accession>A0A0R3QAC4</accession>
<evidence type="ECO:0000259" key="1">
    <source>
        <dbReference type="Pfam" id="PF22930"/>
    </source>
</evidence>
<reference evidence="4" key="1">
    <citation type="submission" date="2017-02" db="UniProtKB">
        <authorList>
            <consortium name="WormBaseParasite"/>
        </authorList>
    </citation>
    <scope>IDENTIFICATION</scope>
</reference>
<dbReference type="WBParaSite" id="BTMF_0000329301-mRNA-1">
    <property type="protein sequence ID" value="BTMF_0000329301-mRNA-1"/>
    <property type="gene ID" value="BTMF_0000329301"/>
</dbReference>
<dbReference type="Pfam" id="PF22930">
    <property type="entry name" value="PDXDC1-like_cen"/>
    <property type="match status" value="1"/>
</dbReference>
<sequence>KIPGCNSRSSSNTLTNDYVYSCDANNAFVDNSSSTSDYDIDKLEYADSLNFWLSQGLISDCGELGLQMVTFGDSHRSALRFCPLESAAC</sequence>
<reference evidence="2 3" key="2">
    <citation type="submission" date="2018-11" db="EMBL/GenBank/DDBJ databases">
        <authorList>
            <consortium name="Pathogen Informatics"/>
        </authorList>
    </citation>
    <scope>NUCLEOTIDE SEQUENCE [LARGE SCALE GENOMIC DNA]</scope>
</reference>
<name>A0A0R3QAC4_9BILA</name>
<proteinExistence type="predicted"/>
<dbReference type="STRING" id="42155.A0A0R3QAC4"/>
<evidence type="ECO:0000313" key="2">
    <source>
        <dbReference type="EMBL" id="VDO12929.1"/>
    </source>
</evidence>
<evidence type="ECO:0000313" key="4">
    <source>
        <dbReference type="WBParaSite" id="BTMF_0000329301-mRNA-1"/>
    </source>
</evidence>
<dbReference type="EMBL" id="UZAG01002184">
    <property type="protein sequence ID" value="VDO12929.1"/>
    <property type="molecule type" value="Genomic_DNA"/>
</dbReference>
<organism evidence="4">
    <name type="scientific">Brugia timori</name>
    <dbReference type="NCBI Taxonomy" id="42155"/>
    <lineage>
        <taxon>Eukaryota</taxon>
        <taxon>Metazoa</taxon>
        <taxon>Ecdysozoa</taxon>
        <taxon>Nematoda</taxon>
        <taxon>Chromadorea</taxon>
        <taxon>Rhabditida</taxon>
        <taxon>Spirurina</taxon>
        <taxon>Spiruromorpha</taxon>
        <taxon>Filarioidea</taxon>
        <taxon>Onchocercidae</taxon>
        <taxon>Brugia</taxon>
    </lineage>
</organism>
<gene>
    <name evidence="2" type="ORF">BTMF_LOCUS2605</name>
</gene>
<dbReference type="Proteomes" id="UP000280834">
    <property type="component" value="Unassembled WGS sequence"/>
</dbReference>
<dbReference type="AlphaFoldDB" id="A0A0R3QAC4"/>
<feature type="domain" description="PDXDC1/PDXD2 second" evidence="1">
    <location>
        <begin position="31"/>
        <end position="88"/>
    </location>
</feature>
<evidence type="ECO:0000313" key="3">
    <source>
        <dbReference type="Proteomes" id="UP000280834"/>
    </source>
</evidence>
<keyword evidence="3" id="KW-1185">Reference proteome</keyword>